<dbReference type="AlphaFoldDB" id="A0A6V7VQC7"/>
<dbReference type="SUPFAM" id="SSF103481">
    <property type="entry name" value="Multidrug resistance efflux transporter EmrE"/>
    <property type="match status" value="2"/>
</dbReference>
<feature type="transmembrane region" description="Helical" evidence="5">
    <location>
        <begin position="104"/>
        <end position="124"/>
    </location>
</feature>
<dbReference type="OrthoDB" id="6418713at2759"/>
<feature type="transmembrane region" description="Helical" evidence="5">
    <location>
        <begin position="75"/>
        <end position="98"/>
    </location>
</feature>
<dbReference type="Proteomes" id="UP000580250">
    <property type="component" value="Unassembled WGS sequence"/>
</dbReference>
<dbReference type="InterPro" id="IPR037185">
    <property type="entry name" value="EmrE-like"/>
</dbReference>
<dbReference type="EMBL" id="CAJEWN010000291">
    <property type="protein sequence ID" value="CAD2177123.1"/>
    <property type="molecule type" value="Genomic_DNA"/>
</dbReference>
<organism evidence="7 8">
    <name type="scientific">Meloidogyne enterolobii</name>
    <name type="common">Root-knot nematode worm</name>
    <name type="synonym">Meloidogyne mayaguensis</name>
    <dbReference type="NCBI Taxonomy" id="390850"/>
    <lineage>
        <taxon>Eukaryota</taxon>
        <taxon>Metazoa</taxon>
        <taxon>Ecdysozoa</taxon>
        <taxon>Nematoda</taxon>
        <taxon>Chromadorea</taxon>
        <taxon>Rhabditida</taxon>
        <taxon>Tylenchina</taxon>
        <taxon>Tylenchomorpha</taxon>
        <taxon>Tylenchoidea</taxon>
        <taxon>Meloidogynidae</taxon>
        <taxon>Meloidogyninae</taxon>
        <taxon>Meloidogyne</taxon>
    </lineage>
</organism>
<evidence type="ECO:0000256" key="1">
    <source>
        <dbReference type="ARBA" id="ARBA00004141"/>
    </source>
</evidence>
<reference evidence="7 8" key="1">
    <citation type="submission" date="2020-08" db="EMBL/GenBank/DDBJ databases">
        <authorList>
            <person name="Koutsovoulos G."/>
            <person name="Danchin GJ E."/>
        </authorList>
    </citation>
    <scope>NUCLEOTIDE SEQUENCE [LARGE SCALE GENOMIC DNA]</scope>
</reference>
<comment type="caution">
    <text evidence="7">The sequence shown here is derived from an EMBL/GenBank/DDBJ whole genome shotgun (WGS) entry which is preliminary data.</text>
</comment>
<feature type="transmembrane region" description="Helical" evidence="5">
    <location>
        <begin position="156"/>
        <end position="176"/>
    </location>
</feature>
<sequence length="356" mass="40092">MKFPPKDFWFGLQIILICIFWWSSSSVSSILNKLALQSYPYPLTIALSSCLNNALYALPLIRIFKITTVHISTGYLLRVIFPISVGRAVGITSAYFALWKVTVSYAQTVKGTMPIFTVLISRVLLGERQSLKLYFSLLPVVVGVFIASVTEIHFNLFGLCSSFISTAVFAFLNVLAKKVFDETGMHPISLLALNSQLASLLLFPFWAWTDGSRMWELAHLTNSKQHQQQNNNNHAPDSYFLILLALSGLCSFFSNLCAFMLIHQLSTLSYAVTNAAKRIFVIVLSLITLKNPVTTLNVCGMFISVFGVLIYNRVKNIEQEPKLLTNTRREELFRRKEPIHVSTMKSSPSDVRMLLD</sequence>
<feature type="transmembrane region" description="Helical" evidence="5">
    <location>
        <begin position="39"/>
        <end position="63"/>
    </location>
</feature>
<dbReference type="InterPro" id="IPR004853">
    <property type="entry name" value="Sugar_P_trans_dom"/>
</dbReference>
<feature type="domain" description="Sugar phosphate transporter" evidence="6">
    <location>
        <begin position="13"/>
        <end position="312"/>
    </location>
</feature>
<comment type="subcellular location">
    <subcellularLocation>
        <location evidence="1">Membrane</location>
        <topology evidence="1">Multi-pass membrane protein</topology>
    </subcellularLocation>
</comment>
<evidence type="ECO:0000256" key="4">
    <source>
        <dbReference type="ARBA" id="ARBA00023136"/>
    </source>
</evidence>
<feature type="transmembrane region" description="Helical" evidence="5">
    <location>
        <begin position="295"/>
        <end position="314"/>
    </location>
</feature>
<evidence type="ECO:0000313" key="8">
    <source>
        <dbReference type="Proteomes" id="UP000580250"/>
    </source>
</evidence>
<dbReference type="GO" id="GO:0016020">
    <property type="term" value="C:membrane"/>
    <property type="evidence" value="ECO:0007669"/>
    <property type="project" value="UniProtKB-SubCell"/>
</dbReference>
<accession>A0A6V7VQC7</accession>
<evidence type="ECO:0000313" key="7">
    <source>
        <dbReference type="EMBL" id="CAD2177123.1"/>
    </source>
</evidence>
<dbReference type="Pfam" id="PF03151">
    <property type="entry name" value="TPT"/>
    <property type="match status" value="1"/>
</dbReference>
<dbReference type="InterPro" id="IPR050186">
    <property type="entry name" value="TPT_transporter"/>
</dbReference>
<evidence type="ECO:0000259" key="6">
    <source>
        <dbReference type="Pfam" id="PF03151"/>
    </source>
</evidence>
<evidence type="ECO:0000256" key="5">
    <source>
        <dbReference type="SAM" id="Phobius"/>
    </source>
</evidence>
<protein>
    <recommendedName>
        <fullName evidence="6">Sugar phosphate transporter domain-containing protein</fullName>
    </recommendedName>
</protein>
<gene>
    <name evidence="7" type="ORF">MENT_LOCUS28983</name>
</gene>
<proteinExistence type="predicted"/>
<dbReference type="PANTHER" id="PTHR11132">
    <property type="entry name" value="SOLUTE CARRIER FAMILY 35"/>
    <property type="match status" value="1"/>
</dbReference>
<name>A0A6V7VQC7_MELEN</name>
<feature type="transmembrane region" description="Helical" evidence="5">
    <location>
        <begin position="131"/>
        <end position="150"/>
    </location>
</feature>
<keyword evidence="2 5" id="KW-0812">Transmembrane</keyword>
<keyword evidence="3 5" id="KW-1133">Transmembrane helix</keyword>
<evidence type="ECO:0000256" key="3">
    <source>
        <dbReference type="ARBA" id="ARBA00022989"/>
    </source>
</evidence>
<evidence type="ECO:0000256" key="2">
    <source>
        <dbReference type="ARBA" id="ARBA00022692"/>
    </source>
</evidence>
<feature type="transmembrane region" description="Helical" evidence="5">
    <location>
        <begin position="268"/>
        <end position="289"/>
    </location>
</feature>
<keyword evidence="4 5" id="KW-0472">Membrane</keyword>
<feature type="transmembrane region" description="Helical" evidence="5">
    <location>
        <begin position="188"/>
        <end position="208"/>
    </location>
</feature>
<feature type="transmembrane region" description="Helical" evidence="5">
    <location>
        <begin position="239"/>
        <end position="261"/>
    </location>
</feature>
<dbReference type="Gene3D" id="1.10.3730.20">
    <property type="match status" value="1"/>
</dbReference>